<reference evidence="2" key="1">
    <citation type="journal article" date="2023" name="Mol. Phylogenet. Evol.">
        <title>Genome-scale phylogeny and comparative genomics of the fungal order Sordariales.</title>
        <authorList>
            <person name="Hensen N."/>
            <person name="Bonometti L."/>
            <person name="Westerberg I."/>
            <person name="Brannstrom I.O."/>
            <person name="Guillou S."/>
            <person name="Cros-Aarteil S."/>
            <person name="Calhoun S."/>
            <person name="Haridas S."/>
            <person name="Kuo A."/>
            <person name="Mondo S."/>
            <person name="Pangilinan J."/>
            <person name="Riley R."/>
            <person name="LaButti K."/>
            <person name="Andreopoulos B."/>
            <person name="Lipzen A."/>
            <person name="Chen C."/>
            <person name="Yan M."/>
            <person name="Daum C."/>
            <person name="Ng V."/>
            <person name="Clum A."/>
            <person name="Steindorff A."/>
            <person name="Ohm R.A."/>
            <person name="Martin F."/>
            <person name="Silar P."/>
            <person name="Natvig D.O."/>
            <person name="Lalanne C."/>
            <person name="Gautier V."/>
            <person name="Ament-Velasquez S.L."/>
            <person name="Kruys A."/>
            <person name="Hutchinson M.I."/>
            <person name="Powell A.J."/>
            <person name="Barry K."/>
            <person name="Miller A.N."/>
            <person name="Grigoriev I.V."/>
            <person name="Debuchy R."/>
            <person name="Gladieux P."/>
            <person name="Hiltunen Thoren M."/>
            <person name="Johannesson H."/>
        </authorList>
    </citation>
    <scope>NUCLEOTIDE SEQUENCE</scope>
    <source>
        <strain evidence="2">SMH4131-1</strain>
    </source>
</reference>
<dbReference type="EMBL" id="JAUEPO010000002">
    <property type="protein sequence ID" value="KAK3331897.1"/>
    <property type="molecule type" value="Genomic_DNA"/>
</dbReference>
<evidence type="ECO:0000313" key="3">
    <source>
        <dbReference type="Proteomes" id="UP001286456"/>
    </source>
</evidence>
<reference evidence="2" key="2">
    <citation type="submission" date="2023-06" db="EMBL/GenBank/DDBJ databases">
        <authorList>
            <consortium name="Lawrence Berkeley National Laboratory"/>
            <person name="Haridas S."/>
            <person name="Hensen N."/>
            <person name="Bonometti L."/>
            <person name="Westerberg I."/>
            <person name="Brannstrom I.O."/>
            <person name="Guillou S."/>
            <person name="Cros-Aarteil S."/>
            <person name="Calhoun S."/>
            <person name="Kuo A."/>
            <person name="Mondo S."/>
            <person name="Pangilinan J."/>
            <person name="Riley R."/>
            <person name="Labutti K."/>
            <person name="Andreopoulos B."/>
            <person name="Lipzen A."/>
            <person name="Chen C."/>
            <person name="Yanf M."/>
            <person name="Daum C."/>
            <person name="Ng V."/>
            <person name="Clum A."/>
            <person name="Steindorff A."/>
            <person name="Ohm R."/>
            <person name="Martin F."/>
            <person name="Silar P."/>
            <person name="Natvig D."/>
            <person name="Lalanne C."/>
            <person name="Gautier V."/>
            <person name="Ament-Velasquez S.L."/>
            <person name="Kruys A."/>
            <person name="Hutchinson M.I."/>
            <person name="Powell A.J."/>
            <person name="Barry K."/>
            <person name="Miller A.N."/>
            <person name="Grigoriev I.V."/>
            <person name="Debuchy R."/>
            <person name="Gladieux P."/>
            <person name="Thoren M.H."/>
            <person name="Johannesson H."/>
        </authorList>
    </citation>
    <scope>NUCLEOTIDE SEQUENCE</scope>
    <source>
        <strain evidence="2">SMH4131-1</strain>
    </source>
</reference>
<name>A0AAE0IVC9_9PEZI</name>
<evidence type="ECO:0000256" key="1">
    <source>
        <dbReference type="SAM" id="SignalP"/>
    </source>
</evidence>
<comment type="caution">
    <text evidence="2">The sequence shown here is derived from an EMBL/GenBank/DDBJ whole genome shotgun (WGS) entry which is preliminary data.</text>
</comment>
<keyword evidence="3" id="KW-1185">Reference proteome</keyword>
<evidence type="ECO:0008006" key="4">
    <source>
        <dbReference type="Google" id="ProtNLM"/>
    </source>
</evidence>
<accession>A0AAE0IVC9</accession>
<organism evidence="2 3">
    <name type="scientific">Cercophora scortea</name>
    <dbReference type="NCBI Taxonomy" id="314031"/>
    <lineage>
        <taxon>Eukaryota</taxon>
        <taxon>Fungi</taxon>
        <taxon>Dikarya</taxon>
        <taxon>Ascomycota</taxon>
        <taxon>Pezizomycotina</taxon>
        <taxon>Sordariomycetes</taxon>
        <taxon>Sordariomycetidae</taxon>
        <taxon>Sordariales</taxon>
        <taxon>Lasiosphaeriaceae</taxon>
        <taxon>Cercophora</taxon>
    </lineage>
</organism>
<protein>
    <recommendedName>
        <fullName evidence="4">Secreted protein</fullName>
    </recommendedName>
</protein>
<proteinExistence type="predicted"/>
<dbReference type="Proteomes" id="UP001286456">
    <property type="component" value="Unassembled WGS sequence"/>
</dbReference>
<sequence>MLFLFCVVCAIVGKSCSGAAKKPGHYPLLRRAKLWRSTDRRTGSGRRVLRSGCGGCGGGRVSSVECRGRGWVSTVESRTTGQDWTGLDRAGAGLDRTGAGTEPFRCWLSSERCAR</sequence>
<gene>
    <name evidence="2" type="ORF">B0T19DRAFT_88424</name>
</gene>
<dbReference type="AlphaFoldDB" id="A0AAE0IVC9"/>
<feature type="signal peptide" evidence="1">
    <location>
        <begin position="1"/>
        <end position="18"/>
    </location>
</feature>
<keyword evidence="1" id="KW-0732">Signal</keyword>
<feature type="chain" id="PRO_5042033765" description="Secreted protein" evidence="1">
    <location>
        <begin position="19"/>
        <end position="115"/>
    </location>
</feature>
<evidence type="ECO:0000313" key="2">
    <source>
        <dbReference type="EMBL" id="KAK3331897.1"/>
    </source>
</evidence>